<gene>
    <name evidence="1" type="ORF">AMORRO_LOCUS16357</name>
</gene>
<feature type="non-terminal residue" evidence="1">
    <location>
        <position position="111"/>
    </location>
</feature>
<evidence type="ECO:0000313" key="1">
    <source>
        <dbReference type="EMBL" id="CAG8767139.1"/>
    </source>
</evidence>
<name>A0A9N9J6D4_9GLOM</name>
<accession>A0A9N9J6D4</accession>
<organism evidence="1 2">
    <name type="scientific">Acaulospora morrowiae</name>
    <dbReference type="NCBI Taxonomy" id="94023"/>
    <lineage>
        <taxon>Eukaryota</taxon>
        <taxon>Fungi</taxon>
        <taxon>Fungi incertae sedis</taxon>
        <taxon>Mucoromycota</taxon>
        <taxon>Glomeromycotina</taxon>
        <taxon>Glomeromycetes</taxon>
        <taxon>Diversisporales</taxon>
        <taxon>Acaulosporaceae</taxon>
        <taxon>Acaulospora</taxon>
    </lineage>
</organism>
<reference evidence="1" key="1">
    <citation type="submission" date="2021-06" db="EMBL/GenBank/DDBJ databases">
        <authorList>
            <person name="Kallberg Y."/>
            <person name="Tangrot J."/>
            <person name="Rosling A."/>
        </authorList>
    </citation>
    <scope>NUCLEOTIDE SEQUENCE</scope>
    <source>
        <strain evidence="1">CL551</strain>
    </source>
</reference>
<sequence>MYPEITSLLSYYIVFYLSYSIGSNRQFFSLHGKFHLLNMSDTEHNNSPNHISSQNNTANNQPTSFLEDLNTAWLPFHENENLPTSIYKGNNTLLSDDRLLMLQIIPGISLS</sequence>
<dbReference type="EMBL" id="CAJVPV010044257">
    <property type="protein sequence ID" value="CAG8767139.1"/>
    <property type="molecule type" value="Genomic_DNA"/>
</dbReference>
<proteinExistence type="predicted"/>
<dbReference type="AlphaFoldDB" id="A0A9N9J6D4"/>
<protein>
    <submittedName>
        <fullName evidence="1">9254_t:CDS:1</fullName>
    </submittedName>
</protein>
<evidence type="ECO:0000313" key="2">
    <source>
        <dbReference type="Proteomes" id="UP000789342"/>
    </source>
</evidence>
<comment type="caution">
    <text evidence="1">The sequence shown here is derived from an EMBL/GenBank/DDBJ whole genome shotgun (WGS) entry which is preliminary data.</text>
</comment>
<dbReference type="Proteomes" id="UP000789342">
    <property type="component" value="Unassembled WGS sequence"/>
</dbReference>
<keyword evidence="2" id="KW-1185">Reference proteome</keyword>